<proteinExistence type="predicted"/>
<evidence type="ECO:0008006" key="4">
    <source>
        <dbReference type="Google" id="ProtNLM"/>
    </source>
</evidence>
<keyword evidence="3" id="KW-1185">Reference proteome</keyword>
<keyword evidence="1" id="KW-0812">Transmembrane</keyword>
<feature type="transmembrane region" description="Helical" evidence="1">
    <location>
        <begin position="7"/>
        <end position="27"/>
    </location>
</feature>
<accession>A0ABV7UZ18</accession>
<comment type="caution">
    <text evidence="2">The sequence shown here is derived from an EMBL/GenBank/DDBJ whole genome shotgun (WGS) entry which is preliminary data.</text>
</comment>
<protein>
    <recommendedName>
        <fullName evidence="4">Flap endonuclease-1-like 5' DNA nuclease</fullName>
    </recommendedName>
</protein>
<name>A0ABV7UZ18_9SPHN</name>
<evidence type="ECO:0000256" key="1">
    <source>
        <dbReference type="SAM" id="Phobius"/>
    </source>
</evidence>
<dbReference type="Proteomes" id="UP001595683">
    <property type="component" value="Unassembled WGS sequence"/>
</dbReference>
<gene>
    <name evidence="2" type="ORF">ACFOOT_00520</name>
</gene>
<keyword evidence="1" id="KW-1133">Transmembrane helix</keyword>
<evidence type="ECO:0000313" key="2">
    <source>
        <dbReference type="EMBL" id="MFC3669897.1"/>
    </source>
</evidence>
<dbReference type="EMBL" id="JBHRYE010000001">
    <property type="protein sequence ID" value="MFC3669897.1"/>
    <property type="molecule type" value="Genomic_DNA"/>
</dbReference>
<dbReference type="RefSeq" id="WP_191324783.1">
    <property type="nucleotide sequence ID" value="NZ_BMZP01000011.1"/>
</dbReference>
<reference evidence="3" key="1">
    <citation type="journal article" date="2019" name="Int. J. Syst. Evol. Microbiol.">
        <title>The Global Catalogue of Microorganisms (GCM) 10K type strain sequencing project: providing services to taxonomists for standard genome sequencing and annotation.</title>
        <authorList>
            <consortium name="The Broad Institute Genomics Platform"/>
            <consortium name="The Broad Institute Genome Sequencing Center for Infectious Disease"/>
            <person name="Wu L."/>
            <person name="Ma J."/>
        </authorList>
    </citation>
    <scope>NUCLEOTIDE SEQUENCE [LARGE SCALE GENOMIC DNA]</scope>
    <source>
        <strain evidence="3">KCTC 42224</strain>
    </source>
</reference>
<keyword evidence="1" id="KW-0472">Membrane</keyword>
<evidence type="ECO:0000313" key="3">
    <source>
        <dbReference type="Proteomes" id="UP001595683"/>
    </source>
</evidence>
<organism evidence="2 3">
    <name type="scientific">Novosphingobium pokkalii</name>
    <dbReference type="NCBI Taxonomy" id="1770194"/>
    <lineage>
        <taxon>Bacteria</taxon>
        <taxon>Pseudomonadati</taxon>
        <taxon>Pseudomonadota</taxon>
        <taxon>Alphaproteobacteria</taxon>
        <taxon>Sphingomonadales</taxon>
        <taxon>Sphingomonadaceae</taxon>
        <taxon>Novosphingobium</taxon>
    </lineage>
</organism>
<dbReference type="Gene3D" id="1.10.150.20">
    <property type="entry name" value="5' to 3' exonuclease, C-terminal subdomain"/>
    <property type="match status" value="1"/>
</dbReference>
<sequence length="158" mass="16706">MLQLIEANWPLVAGAVALLLVVAILLLRRAGKAPERREFNDVLSEGAAPAQRNTALIDAPPAATIASPAPPPVEIATDAGGDDLTRIKGLGPKLKTLLASLGVTRFDQIAGWSEEDVARIDAQLGAFAGRPTRDNWVEQAKLLSSGDTAAYEDKFGRL</sequence>